<organism evidence="1 2">
    <name type="scientific">Paractinoplanes rhizophilus</name>
    <dbReference type="NCBI Taxonomy" id="1416877"/>
    <lineage>
        <taxon>Bacteria</taxon>
        <taxon>Bacillati</taxon>
        <taxon>Actinomycetota</taxon>
        <taxon>Actinomycetes</taxon>
        <taxon>Micromonosporales</taxon>
        <taxon>Micromonosporaceae</taxon>
        <taxon>Paractinoplanes</taxon>
    </lineage>
</organism>
<keyword evidence="2" id="KW-1185">Reference proteome</keyword>
<reference evidence="2" key="1">
    <citation type="journal article" date="2019" name="Int. J. Syst. Evol. Microbiol.">
        <title>The Global Catalogue of Microorganisms (GCM) 10K type strain sequencing project: providing services to taxonomists for standard genome sequencing and annotation.</title>
        <authorList>
            <consortium name="The Broad Institute Genomics Platform"/>
            <consortium name="The Broad Institute Genome Sequencing Center for Infectious Disease"/>
            <person name="Wu L."/>
            <person name="Ma J."/>
        </authorList>
    </citation>
    <scope>NUCLEOTIDE SEQUENCE [LARGE SCALE GENOMIC DNA]</scope>
    <source>
        <strain evidence="2">XZYJT-10</strain>
    </source>
</reference>
<dbReference type="Proteomes" id="UP001596548">
    <property type="component" value="Unassembled WGS sequence"/>
</dbReference>
<gene>
    <name evidence="1" type="ORF">ACFQS1_07415</name>
</gene>
<protein>
    <submittedName>
        <fullName evidence="1">Uncharacterized protein</fullName>
    </submittedName>
</protein>
<proteinExistence type="predicted"/>
<accession>A0ABW2HLV3</accession>
<evidence type="ECO:0000313" key="2">
    <source>
        <dbReference type="Proteomes" id="UP001596548"/>
    </source>
</evidence>
<evidence type="ECO:0000313" key="1">
    <source>
        <dbReference type="EMBL" id="MFC7273801.1"/>
    </source>
</evidence>
<name>A0ABW2HLV3_9ACTN</name>
<sequence length="199" mass="21975">MDTSTKLDPTTVGRRGAEILKQMQAHPLWERFTTSSMRYSPCWATYTGMPAISKFDLDRDGQPLLVEAMRALALKAAVYELTGGDEKISELLLPLPVDDMVHAVLAQHTVMSHIERDLGVLFPHDTALEDFAYHRGCDTDTFYAAAGWGGQPLRYWLDTVEVDRRIAHLNGLYGSVGIAAGGRGHDIDFDTMFTTATAA</sequence>
<dbReference type="EMBL" id="JBHTBJ010000003">
    <property type="protein sequence ID" value="MFC7273801.1"/>
    <property type="molecule type" value="Genomic_DNA"/>
</dbReference>
<dbReference type="RefSeq" id="WP_378965401.1">
    <property type="nucleotide sequence ID" value="NZ_JBHTBJ010000003.1"/>
</dbReference>
<comment type="caution">
    <text evidence="1">The sequence shown here is derived from an EMBL/GenBank/DDBJ whole genome shotgun (WGS) entry which is preliminary data.</text>
</comment>